<reference evidence="2 3" key="1">
    <citation type="journal article" date="2016" name="Genome Biol. Evol.">
        <title>Gene Family Evolution Reflects Adaptation to Soil Environmental Stressors in the Genome of the Collembolan Orchesella cincta.</title>
        <authorList>
            <person name="Faddeeva-Vakhrusheva A."/>
            <person name="Derks M.F."/>
            <person name="Anvar S.Y."/>
            <person name="Agamennone V."/>
            <person name="Suring W."/>
            <person name="Smit S."/>
            <person name="van Straalen N.M."/>
            <person name="Roelofs D."/>
        </authorList>
    </citation>
    <scope>NUCLEOTIDE SEQUENCE [LARGE SCALE GENOMIC DNA]</scope>
    <source>
        <tissue evidence="2">Mixed pool</tissue>
    </source>
</reference>
<dbReference type="EMBL" id="LJIJ01000040">
    <property type="protein sequence ID" value="ODN04573.1"/>
    <property type="molecule type" value="Genomic_DNA"/>
</dbReference>
<feature type="compositionally biased region" description="Basic and acidic residues" evidence="1">
    <location>
        <begin position="188"/>
        <end position="208"/>
    </location>
</feature>
<feature type="compositionally biased region" description="Polar residues" evidence="1">
    <location>
        <begin position="91"/>
        <end position="105"/>
    </location>
</feature>
<evidence type="ECO:0000256" key="1">
    <source>
        <dbReference type="SAM" id="MobiDB-lite"/>
    </source>
</evidence>
<dbReference type="AlphaFoldDB" id="A0A1D2NH31"/>
<feature type="compositionally biased region" description="Basic and acidic residues" evidence="1">
    <location>
        <begin position="34"/>
        <end position="46"/>
    </location>
</feature>
<protein>
    <submittedName>
        <fullName evidence="2">Uncharacterized protein</fullName>
    </submittedName>
</protein>
<proteinExistence type="predicted"/>
<sequence>MSGDNLFDISDPTSELKSRLNFDSSEDDILSHNQKKEMGDSGRGDTPELITEETPPAEVLELTSDPDLIYNNNTNDRGVEGERTRDEIRTAPTQSSQNLLDSSSHIPACDGEDKRETTTDIILTEDNSRVTTSFLSSCNNEYEVSGTSSAANEPNPPQYTEEISEMPKLSAKLSNTLLETINTSYPQKIDESSRRNGESYTIIKHEPPAVDAPEAEDRKVDASSSPAVSHILQTAQELKFAGATSAYFPDKHEHHDDGDDSVCEQKVAFGKNESSQSSPLNYFYSSGNHQQKKPSQQRPTKPPRSVEVHERKTPVSLKSVNGKPVSPYLCKIFPVVEDEKKKKKESRNSAAKSNKFVVNREQNQMLDENISGFISWQQKLSLLKTLIDKFKENREAEVESPTSDMLAPESKETYMSWLFQEEGGEFNPRKNKLRHTIATQISQTTSFHEKEQMTSEDDDENPLISSPQDRINLVSRGVDLRSLVSSMYKSFKVIQAAIQISDYCFFRHEPELPMKEVLSQPSFQNLIESSNEIEILQNLVTLLSTCKNNVEGYLNSIHEADLVVPENSSLTKISSKLETTTNNVHLLWNKAANTHGEIEDVSSQKGSHVVLACPSTKSQTTTVDMNNMVSSRTSQSQNHRLLPRAHTFVEEQTRVTLSTYFNDARTLIQNVMCDGYRFHINLTSSDPHGPIHGITKAKMEYLGRPTPINLDMILNSIHRCTNYIDTRIACSVVWSRQSKRHLLKYIEKYLENSYRPTTECNRWTLWQMERKLRRANVLASIIRNFSEELADSLTKIHFVILKSLSLLDKLKEPEIPGFVTDLLLLDEVNLNASDGEQTETTSQDEIRREPLSTSTAVDSSTSISYPASVIHFQTLSVQQLYKKLVLGAHAPDQRVSAEALIQILALATKSIESVSQLGEQYISSLGLSKKGKRVMRFVNNTSAQLGLSKEVQLGSLVVAYLSAVDKLNMFEEFICEQKVDIRAKIHKLCMKITRNLYELRGILCIQQSWSHNLAKNTFMRMKEVNEIRRLRKLKRDEKHVNEKIEFLRGSDRSLREAVS</sequence>
<dbReference type="Proteomes" id="UP000094527">
    <property type="component" value="Unassembled WGS sequence"/>
</dbReference>
<feature type="region of interest" description="Disordered" evidence="1">
    <location>
        <begin position="140"/>
        <end position="166"/>
    </location>
</feature>
<feature type="compositionally biased region" description="Polar residues" evidence="1">
    <location>
        <begin position="140"/>
        <end position="152"/>
    </location>
</feature>
<feature type="region of interest" description="Disordered" evidence="1">
    <location>
        <begin position="63"/>
        <end position="122"/>
    </location>
</feature>
<gene>
    <name evidence="2" type="ORF">Ocin01_02080</name>
</gene>
<evidence type="ECO:0000313" key="2">
    <source>
        <dbReference type="EMBL" id="ODN04573.1"/>
    </source>
</evidence>
<feature type="compositionally biased region" description="Polar residues" evidence="1">
    <location>
        <begin position="272"/>
        <end position="299"/>
    </location>
</feature>
<feature type="region of interest" description="Disordered" evidence="1">
    <location>
        <begin position="1"/>
        <end position="50"/>
    </location>
</feature>
<feature type="region of interest" description="Disordered" evidence="1">
    <location>
        <begin position="270"/>
        <end position="319"/>
    </location>
</feature>
<comment type="caution">
    <text evidence="2">The sequence shown here is derived from an EMBL/GenBank/DDBJ whole genome shotgun (WGS) entry which is preliminary data.</text>
</comment>
<feature type="region of interest" description="Disordered" evidence="1">
    <location>
        <begin position="184"/>
        <end position="227"/>
    </location>
</feature>
<accession>A0A1D2NH31</accession>
<name>A0A1D2NH31_ORCCI</name>
<feature type="compositionally biased region" description="Polar residues" evidence="1">
    <location>
        <begin position="834"/>
        <end position="843"/>
    </location>
</feature>
<organism evidence="2 3">
    <name type="scientific">Orchesella cincta</name>
    <name type="common">Springtail</name>
    <name type="synonym">Podura cincta</name>
    <dbReference type="NCBI Taxonomy" id="48709"/>
    <lineage>
        <taxon>Eukaryota</taxon>
        <taxon>Metazoa</taxon>
        <taxon>Ecdysozoa</taxon>
        <taxon>Arthropoda</taxon>
        <taxon>Hexapoda</taxon>
        <taxon>Collembola</taxon>
        <taxon>Entomobryomorpha</taxon>
        <taxon>Entomobryoidea</taxon>
        <taxon>Orchesellidae</taxon>
        <taxon>Orchesellinae</taxon>
        <taxon>Orchesella</taxon>
    </lineage>
</organism>
<keyword evidence="3" id="KW-1185">Reference proteome</keyword>
<feature type="region of interest" description="Disordered" evidence="1">
    <location>
        <begin position="834"/>
        <end position="853"/>
    </location>
</feature>
<evidence type="ECO:0000313" key="3">
    <source>
        <dbReference type="Proteomes" id="UP000094527"/>
    </source>
</evidence>
<feature type="compositionally biased region" description="Basic and acidic residues" evidence="1">
    <location>
        <begin position="77"/>
        <end position="89"/>
    </location>
</feature>
<feature type="region of interest" description="Disordered" evidence="1">
    <location>
        <begin position="445"/>
        <end position="466"/>
    </location>
</feature>
<feature type="compositionally biased region" description="Basic and acidic residues" evidence="1">
    <location>
        <begin position="304"/>
        <end position="313"/>
    </location>
</feature>